<reference evidence="1" key="1">
    <citation type="submission" date="2023-11" db="EMBL/GenBank/DDBJ databases">
        <authorList>
            <person name="Poullet M."/>
        </authorList>
    </citation>
    <scope>NUCLEOTIDE SEQUENCE</scope>
    <source>
        <strain evidence="1">E1834</strain>
    </source>
</reference>
<evidence type="ECO:0000313" key="2">
    <source>
        <dbReference type="Proteomes" id="UP001497535"/>
    </source>
</evidence>
<dbReference type="Proteomes" id="UP001497535">
    <property type="component" value="Unassembled WGS sequence"/>
</dbReference>
<evidence type="ECO:0000313" key="1">
    <source>
        <dbReference type="EMBL" id="CAK5087584.1"/>
    </source>
</evidence>
<name>A0ACB1A9X5_MELEN</name>
<protein>
    <submittedName>
        <fullName evidence="1">Uncharacterized protein</fullName>
    </submittedName>
</protein>
<gene>
    <name evidence="1" type="ORF">MENTE1834_LOCUS35191</name>
</gene>
<accession>A0ACB1A9X5</accession>
<sequence>MDLNDGEVITEGTKFITYVDLFGGEYSSEDLVCIVYGLDPLFDDESYEFETDIDGTIIEKKKAFNKNVVKYLNQRELHKVSNANLYNDWQKWFKYGGKYYMLGKGGKAYDMNINKYSEYRRSAIATGNSKLDN</sequence>
<comment type="caution">
    <text evidence="1">The sequence shown here is derived from an EMBL/GenBank/DDBJ whole genome shotgun (WGS) entry which is preliminary data.</text>
</comment>
<dbReference type="EMBL" id="CAVMJV010000066">
    <property type="protein sequence ID" value="CAK5087584.1"/>
    <property type="molecule type" value="Genomic_DNA"/>
</dbReference>
<organism evidence="1 2">
    <name type="scientific">Meloidogyne enterolobii</name>
    <name type="common">Root-knot nematode worm</name>
    <name type="synonym">Meloidogyne mayaguensis</name>
    <dbReference type="NCBI Taxonomy" id="390850"/>
    <lineage>
        <taxon>Eukaryota</taxon>
        <taxon>Metazoa</taxon>
        <taxon>Ecdysozoa</taxon>
        <taxon>Nematoda</taxon>
        <taxon>Chromadorea</taxon>
        <taxon>Rhabditida</taxon>
        <taxon>Tylenchina</taxon>
        <taxon>Tylenchomorpha</taxon>
        <taxon>Tylenchoidea</taxon>
        <taxon>Meloidogynidae</taxon>
        <taxon>Meloidogyninae</taxon>
        <taxon>Meloidogyne</taxon>
    </lineage>
</organism>
<proteinExistence type="predicted"/>
<keyword evidence="2" id="KW-1185">Reference proteome</keyword>